<dbReference type="AlphaFoldDB" id="A0A2K3JVC9"/>
<reference evidence="7 8" key="1">
    <citation type="journal article" date="2014" name="Am. J. Bot.">
        <title>Genome assembly and annotation for red clover (Trifolium pratense; Fabaceae).</title>
        <authorList>
            <person name="Istvanek J."/>
            <person name="Jaros M."/>
            <person name="Krenek A."/>
            <person name="Repkova J."/>
        </authorList>
    </citation>
    <scope>NUCLEOTIDE SEQUENCE [LARGE SCALE GENOMIC DNA]</scope>
    <source>
        <strain evidence="8">cv. Tatra</strain>
        <tissue evidence="7">Young leaves</tissue>
    </source>
</reference>
<comment type="caution">
    <text evidence="7">The sequence shown here is derived from an EMBL/GenBank/DDBJ whole genome shotgun (WGS) entry which is preliminary data.</text>
</comment>
<dbReference type="STRING" id="57577.A0A2K3JVC9"/>
<feature type="non-terminal residue" evidence="7">
    <location>
        <position position="1"/>
    </location>
</feature>
<dbReference type="Proteomes" id="UP000236291">
    <property type="component" value="Unassembled WGS sequence"/>
</dbReference>
<evidence type="ECO:0000313" key="8">
    <source>
        <dbReference type="Proteomes" id="UP000236291"/>
    </source>
</evidence>
<evidence type="ECO:0000256" key="2">
    <source>
        <dbReference type="ARBA" id="ARBA00004191"/>
    </source>
</evidence>
<dbReference type="EMBL" id="ASHM01125655">
    <property type="protein sequence ID" value="PNX57956.1"/>
    <property type="molecule type" value="Genomic_DNA"/>
</dbReference>
<comment type="function">
    <text evidence="1 6">Hydrolyzes acetyl esters in homogalacturonan regions of pectin. In type I primary cell wall, galacturonic acid residues of pectin can be acetylated at the O-2 and O-3 positions. Decreasing the degree of acetylation of pectin gels in vitro alters their physical properties.</text>
</comment>
<dbReference type="Pfam" id="PF03283">
    <property type="entry name" value="PAE"/>
    <property type="match status" value="1"/>
</dbReference>
<dbReference type="EC" id="3.1.1.-" evidence="6"/>
<comment type="similarity">
    <text evidence="3 6">Belongs to the pectinacetylesterase family.</text>
</comment>
<evidence type="ECO:0000256" key="3">
    <source>
        <dbReference type="ARBA" id="ARBA00005784"/>
    </source>
</evidence>
<evidence type="ECO:0000256" key="1">
    <source>
        <dbReference type="ARBA" id="ARBA00003534"/>
    </source>
</evidence>
<keyword evidence="4 6" id="KW-0134">Cell wall</keyword>
<keyword evidence="6" id="KW-0378">Hydrolase</keyword>
<sequence length="43" mass="4830">TVANAVGDWFYERSPSREIDCTYPCNPTCQNRVLDVAAYPGIH</sequence>
<evidence type="ECO:0000256" key="5">
    <source>
        <dbReference type="ARBA" id="ARBA00023316"/>
    </source>
</evidence>
<protein>
    <recommendedName>
        <fullName evidence="6">Pectin acetylesterase</fullName>
        <ecNumber evidence="6">3.1.1.-</ecNumber>
    </recommendedName>
</protein>
<reference evidence="7 8" key="2">
    <citation type="journal article" date="2017" name="Front. Plant Sci.">
        <title>Gene Classification and Mining of Molecular Markers Useful in Red Clover (Trifolium pratense) Breeding.</title>
        <authorList>
            <person name="Istvanek J."/>
            <person name="Dluhosova J."/>
            <person name="Dluhos P."/>
            <person name="Patkova L."/>
            <person name="Nedelnik J."/>
            <person name="Repkova J."/>
        </authorList>
    </citation>
    <scope>NUCLEOTIDE SEQUENCE [LARGE SCALE GENOMIC DNA]</scope>
    <source>
        <strain evidence="8">cv. Tatra</strain>
        <tissue evidence="7">Young leaves</tissue>
    </source>
</reference>
<keyword evidence="6" id="KW-0964">Secreted</keyword>
<evidence type="ECO:0000256" key="4">
    <source>
        <dbReference type="ARBA" id="ARBA00022512"/>
    </source>
</evidence>
<gene>
    <name evidence="7" type="ORF">L195_g058951</name>
</gene>
<name>A0A2K3JVC9_TRIPR</name>
<evidence type="ECO:0000313" key="7">
    <source>
        <dbReference type="EMBL" id="PNX57956.1"/>
    </source>
</evidence>
<organism evidence="7 8">
    <name type="scientific">Trifolium pratense</name>
    <name type="common">Red clover</name>
    <dbReference type="NCBI Taxonomy" id="57577"/>
    <lineage>
        <taxon>Eukaryota</taxon>
        <taxon>Viridiplantae</taxon>
        <taxon>Streptophyta</taxon>
        <taxon>Embryophyta</taxon>
        <taxon>Tracheophyta</taxon>
        <taxon>Spermatophyta</taxon>
        <taxon>Magnoliopsida</taxon>
        <taxon>eudicotyledons</taxon>
        <taxon>Gunneridae</taxon>
        <taxon>Pentapetalae</taxon>
        <taxon>rosids</taxon>
        <taxon>fabids</taxon>
        <taxon>Fabales</taxon>
        <taxon>Fabaceae</taxon>
        <taxon>Papilionoideae</taxon>
        <taxon>50 kb inversion clade</taxon>
        <taxon>NPAAA clade</taxon>
        <taxon>Hologalegina</taxon>
        <taxon>IRL clade</taxon>
        <taxon>Trifolieae</taxon>
        <taxon>Trifolium</taxon>
    </lineage>
</organism>
<proteinExistence type="inferred from homology"/>
<comment type="subcellular location">
    <subcellularLocation>
        <location evidence="2 6">Secreted</location>
        <location evidence="2 6">Cell wall</location>
    </subcellularLocation>
</comment>
<accession>A0A2K3JVC9</accession>
<keyword evidence="5 6" id="KW-0961">Cell wall biogenesis/degradation</keyword>
<dbReference type="InterPro" id="IPR004963">
    <property type="entry name" value="PAE/NOTUM"/>
</dbReference>
<evidence type="ECO:0000256" key="6">
    <source>
        <dbReference type="RuleBase" id="RU363114"/>
    </source>
</evidence>